<sequence length="168" mass="19233">MKKMFRYVLLVFVFLMLVACGKPDSQKAFEKNYKQTITDMSKKMKDGNEASKMLAEILEKGSYKVNNVKEDGKVAELDVTIKSADFVKYMTEYLVALKPLFDSNMGEEAFQKKSLEYFENLTKKELDYTETDVKVHMEKVDGEWKVINTEDVLTAIFGGLTDAVADFN</sequence>
<dbReference type="AlphaFoldDB" id="A0A2D3NT67"/>
<dbReference type="RefSeq" id="WP_100024288.1">
    <property type="nucleotide sequence ID" value="NZ_CAUTOP010000005.1"/>
</dbReference>
<reference evidence="2 3" key="1">
    <citation type="submission" date="2017-11" db="EMBL/GenBank/DDBJ databases">
        <title>Genome sequencing of Fusobacterium periodonticum KCOM 1261.</title>
        <authorList>
            <person name="Kook J.-K."/>
            <person name="Park S.-N."/>
            <person name="Lim Y.K."/>
        </authorList>
    </citation>
    <scope>NUCLEOTIDE SEQUENCE [LARGE SCALE GENOMIC DNA]</scope>
    <source>
        <strain evidence="2 3">KCOM 1261</strain>
    </source>
</reference>
<protein>
    <submittedName>
        <fullName evidence="2">DUF5105 domain-containing protein</fullName>
    </submittedName>
</protein>
<evidence type="ECO:0000313" key="2">
    <source>
        <dbReference type="EMBL" id="ATV58599.1"/>
    </source>
</evidence>
<dbReference type="PROSITE" id="PS51257">
    <property type="entry name" value="PROKAR_LIPOPROTEIN"/>
    <property type="match status" value="1"/>
</dbReference>
<accession>A0A2D3NT67</accession>
<proteinExistence type="predicted"/>
<evidence type="ECO:0000256" key="1">
    <source>
        <dbReference type="SAM" id="SignalP"/>
    </source>
</evidence>
<name>A0A2D3NT67_9FUSO</name>
<feature type="chain" id="PRO_5013750012" evidence="1">
    <location>
        <begin position="22"/>
        <end position="168"/>
    </location>
</feature>
<organism evidence="2 3">
    <name type="scientific">Fusobacterium pseudoperiodonticum</name>
    <dbReference type="NCBI Taxonomy" id="2663009"/>
    <lineage>
        <taxon>Bacteria</taxon>
        <taxon>Fusobacteriati</taxon>
        <taxon>Fusobacteriota</taxon>
        <taxon>Fusobacteriia</taxon>
        <taxon>Fusobacteriales</taxon>
        <taxon>Fusobacteriaceae</taxon>
        <taxon>Fusobacterium</taxon>
    </lineage>
</organism>
<evidence type="ECO:0000313" key="3">
    <source>
        <dbReference type="Proteomes" id="UP000230056"/>
    </source>
</evidence>
<gene>
    <name evidence="2" type="ORF">CTM72_01850</name>
</gene>
<dbReference type="Proteomes" id="UP000230056">
    <property type="component" value="Chromosome"/>
</dbReference>
<feature type="signal peptide" evidence="1">
    <location>
        <begin position="1"/>
        <end position="21"/>
    </location>
</feature>
<dbReference type="EMBL" id="CP024699">
    <property type="protein sequence ID" value="ATV58599.1"/>
    <property type="molecule type" value="Genomic_DNA"/>
</dbReference>
<keyword evidence="1" id="KW-0732">Signal</keyword>